<dbReference type="InterPro" id="IPR012340">
    <property type="entry name" value="NA-bd_OB-fold"/>
</dbReference>
<protein>
    <submittedName>
        <fullName evidence="7">Interferon-activable protein 205-A</fullName>
    </submittedName>
</protein>
<accession>A0ABQ0EFM7</accession>
<feature type="domain" description="Pyrin" evidence="5">
    <location>
        <begin position="1"/>
        <end position="60"/>
    </location>
</feature>
<evidence type="ECO:0000259" key="6">
    <source>
        <dbReference type="PROSITE" id="PS50834"/>
    </source>
</evidence>
<gene>
    <name evidence="7" type="ORF">APTSU1_000097400</name>
</gene>
<evidence type="ECO:0000256" key="2">
    <source>
        <dbReference type="ARBA" id="ARBA00008647"/>
    </source>
</evidence>
<evidence type="ECO:0000256" key="3">
    <source>
        <dbReference type="ARBA" id="ARBA00023242"/>
    </source>
</evidence>
<dbReference type="SUPFAM" id="SSF159141">
    <property type="entry name" value="HIN-2000 domain-like"/>
    <property type="match status" value="2"/>
</dbReference>
<dbReference type="PANTHER" id="PTHR12200:SF25">
    <property type="entry name" value="PYRIN AND HIN DOMAIN-CONTAINING PROTEIN 1"/>
    <property type="match status" value="1"/>
</dbReference>
<dbReference type="PANTHER" id="PTHR12200">
    <property type="entry name" value="INTERFERON-INDUCIBLE PROTEIN AIM2 FAMILY MEMBER"/>
    <property type="match status" value="1"/>
</dbReference>
<comment type="caution">
    <text evidence="7">The sequence shown here is derived from an EMBL/GenBank/DDBJ whole genome shotgun (WGS) entry which is preliminary data.</text>
</comment>
<evidence type="ECO:0000313" key="7">
    <source>
        <dbReference type="EMBL" id="GAB1285744.1"/>
    </source>
</evidence>
<evidence type="ECO:0000256" key="1">
    <source>
        <dbReference type="ARBA" id="ARBA00004123"/>
    </source>
</evidence>
<sequence>MASDLRLERNMQEQYTRVQIADMMEDEFPDDAGLDKLIRFCEDLPALRRRAAILKKERSEAQKRKSMNKEETGGKKTKESKEQDQPPYSEETTARCQSPIPQISSSASSIIPLAKNQNSQPQNLNIARGAVLQREPLTVMVLKATDPFEYGTPEHGVKNMFHATVATVNQYFHVKVFNIYLKEKFTKNNFIIISNYLENKGILEINEASSVLEAAPDQKIEVPNLIIRNSNKTPEICDIKKGAAGAVCYGLFTLHKKKVNPTNTIYEMKDVSGSIEVVGNGKWYNINCKEGDKFRLFCFHLKTINRQPKLVCGEHSFIKGTKK</sequence>
<keyword evidence="8" id="KW-1185">Reference proteome</keyword>
<organism evidence="7 8">
    <name type="scientific">Apodemus speciosus</name>
    <name type="common">Large Japanese field mouse</name>
    <dbReference type="NCBI Taxonomy" id="105296"/>
    <lineage>
        <taxon>Eukaryota</taxon>
        <taxon>Metazoa</taxon>
        <taxon>Chordata</taxon>
        <taxon>Craniata</taxon>
        <taxon>Vertebrata</taxon>
        <taxon>Euteleostomi</taxon>
        <taxon>Mammalia</taxon>
        <taxon>Eutheria</taxon>
        <taxon>Euarchontoglires</taxon>
        <taxon>Glires</taxon>
        <taxon>Rodentia</taxon>
        <taxon>Myomorpha</taxon>
        <taxon>Muroidea</taxon>
        <taxon>Muridae</taxon>
        <taxon>Murinae</taxon>
        <taxon>Apodemus</taxon>
    </lineage>
</organism>
<reference evidence="7 8" key="1">
    <citation type="submission" date="2024-08" db="EMBL/GenBank/DDBJ databases">
        <title>The draft genome of Apodemus speciosus.</title>
        <authorList>
            <person name="Nabeshima K."/>
            <person name="Suzuki S."/>
            <person name="Onuma M."/>
        </authorList>
    </citation>
    <scope>NUCLEOTIDE SEQUENCE [LARGE SCALE GENOMIC DNA]</scope>
    <source>
        <strain evidence="7">IB14-021</strain>
    </source>
</reference>
<comment type="subcellular location">
    <subcellularLocation>
        <location evidence="1">Nucleus</location>
    </subcellularLocation>
</comment>
<dbReference type="Gene3D" id="1.10.533.10">
    <property type="entry name" value="Death Domain, Fas"/>
    <property type="match status" value="1"/>
</dbReference>
<dbReference type="CDD" id="cd08305">
    <property type="entry name" value="Pyrin"/>
    <property type="match status" value="1"/>
</dbReference>
<evidence type="ECO:0000256" key="4">
    <source>
        <dbReference type="SAM" id="MobiDB-lite"/>
    </source>
</evidence>
<evidence type="ECO:0000259" key="5">
    <source>
        <dbReference type="PROSITE" id="PS50824"/>
    </source>
</evidence>
<proteinExistence type="inferred from homology"/>
<dbReference type="Proteomes" id="UP001623349">
    <property type="component" value="Unassembled WGS sequence"/>
</dbReference>
<dbReference type="InterPro" id="IPR004020">
    <property type="entry name" value="DAPIN"/>
</dbReference>
<name>A0ABQ0EFM7_APOSI</name>
<dbReference type="EMBL" id="BAAFST010000001">
    <property type="protein sequence ID" value="GAB1285744.1"/>
    <property type="molecule type" value="Genomic_DNA"/>
</dbReference>
<comment type="similarity">
    <text evidence="2">Belongs to the HIN-200 family.</text>
</comment>
<evidence type="ECO:0000313" key="8">
    <source>
        <dbReference type="Proteomes" id="UP001623349"/>
    </source>
</evidence>
<feature type="domain" description="HIN-200" evidence="6">
    <location>
        <begin position="121"/>
        <end position="321"/>
    </location>
</feature>
<keyword evidence="3" id="KW-0539">Nucleus</keyword>
<dbReference type="InterPro" id="IPR011029">
    <property type="entry name" value="DEATH-like_dom_sf"/>
</dbReference>
<dbReference type="PROSITE" id="PS50834">
    <property type="entry name" value="HIN_200"/>
    <property type="match status" value="1"/>
</dbReference>
<dbReference type="PROSITE" id="PS50824">
    <property type="entry name" value="DAPIN"/>
    <property type="match status" value="1"/>
</dbReference>
<dbReference type="InterPro" id="IPR004021">
    <property type="entry name" value="HIN200/IF120x"/>
</dbReference>
<dbReference type="Gene3D" id="2.40.50.140">
    <property type="entry name" value="Nucleic acid-binding proteins"/>
    <property type="match status" value="2"/>
</dbReference>
<feature type="region of interest" description="Disordered" evidence="4">
    <location>
        <begin position="57"/>
        <end position="101"/>
    </location>
</feature>
<feature type="compositionally biased region" description="Basic and acidic residues" evidence="4">
    <location>
        <begin position="57"/>
        <end position="84"/>
    </location>
</feature>
<dbReference type="Pfam" id="PF02760">
    <property type="entry name" value="HIN"/>
    <property type="match status" value="1"/>
</dbReference>
<dbReference type="InterPro" id="IPR040205">
    <property type="entry name" value="HIN-200"/>
</dbReference>